<evidence type="ECO:0000313" key="7">
    <source>
        <dbReference type="EMBL" id="HIY65718.1"/>
    </source>
</evidence>
<dbReference type="EMBL" id="DXDC01000159">
    <property type="protein sequence ID" value="HIY65718.1"/>
    <property type="molecule type" value="Genomic_DNA"/>
</dbReference>
<dbReference type="InterPro" id="IPR000064">
    <property type="entry name" value="NLP_P60_dom"/>
</dbReference>
<evidence type="ECO:0000256" key="2">
    <source>
        <dbReference type="ARBA" id="ARBA00022670"/>
    </source>
</evidence>
<dbReference type="Proteomes" id="UP000824005">
    <property type="component" value="Unassembled WGS sequence"/>
</dbReference>
<dbReference type="SUPFAM" id="SSF54001">
    <property type="entry name" value="Cysteine proteinases"/>
    <property type="match status" value="1"/>
</dbReference>
<gene>
    <name evidence="7" type="ORF">H9830_05510</name>
</gene>
<feature type="compositionally biased region" description="Low complexity" evidence="5">
    <location>
        <begin position="121"/>
        <end position="134"/>
    </location>
</feature>
<evidence type="ECO:0000256" key="3">
    <source>
        <dbReference type="ARBA" id="ARBA00022801"/>
    </source>
</evidence>
<keyword evidence="3" id="KW-0378">Hydrolase</keyword>
<evidence type="ECO:0000256" key="4">
    <source>
        <dbReference type="ARBA" id="ARBA00022807"/>
    </source>
</evidence>
<feature type="domain" description="NlpC/P60" evidence="6">
    <location>
        <begin position="140"/>
        <end position="255"/>
    </location>
</feature>
<keyword evidence="4" id="KW-0788">Thiol protease</keyword>
<evidence type="ECO:0000256" key="1">
    <source>
        <dbReference type="ARBA" id="ARBA00007074"/>
    </source>
</evidence>
<comment type="similarity">
    <text evidence="1">Belongs to the peptidase C40 family.</text>
</comment>
<dbReference type="Gene3D" id="3.90.1720.10">
    <property type="entry name" value="endopeptidase domain like (from Nostoc punctiforme)"/>
    <property type="match status" value="1"/>
</dbReference>
<dbReference type="GO" id="GO:0008234">
    <property type="term" value="F:cysteine-type peptidase activity"/>
    <property type="evidence" value="ECO:0007669"/>
    <property type="project" value="UniProtKB-KW"/>
</dbReference>
<sequence length="255" mass="26466">MTAEKKSLELANRVTESRRGTIGSAIKRVSVAALAVGLAGGIALPAVAMNVGDEQGGNSLASSFAGQEQNLAVDPELEAALALIPDEIEATSAEELEEIRVRAEEDAAREEREREQEQEEQSSNSNNSSSNNDSTPPPVSTNAGGIVGTAQSMLGVPYVSGGNTPAGFDCSGFTQWVFAQHGISLPRTTGGQMSVGSGVSLSNAQPGDLIVWGGHVGIYVGNDTMIHSPTPGKTVSYVQLSLMINAMGSPEVRRV</sequence>
<keyword evidence="2" id="KW-0645">Protease</keyword>
<comment type="caution">
    <text evidence="7">The sequence shown here is derived from an EMBL/GenBank/DDBJ whole genome shotgun (WGS) entry which is preliminary data.</text>
</comment>
<proteinExistence type="inferred from homology"/>
<evidence type="ECO:0000256" key="5">
    <source>
        <dbReference type="SAM" id="MobiDB-lite"/>
    </source>
</evidence>
<reference evidence="7" key="2">
    <citation type="submission" date="2021-04" db="EMBL/GenBank/DDBJ databases">
        <authorList>
            <person name="Gilroy R."/>
        </authorList>
    </citation>
    <scope>NUCLEOTIDE SEQUENCE</scope>
    <source>
        <strain evidence="7">ChiGjej1B1-98</strain>
    </source>
</reference>
<evidence type="ECO:0000313" key="8">
    <source>
        <dbReference type="Proteomes" id="UP000824005"/>
    </source>
</evidence>
<accession>A0A9D2C9D7</accession>
<organism evidence="7 8">
    <name type="scientific">Candidatus Agrococcus pullicola</name>
    <dbReference type="NCBI Taxonomy" id="2838429"/>
    <lineage>
        <taxon>Bacteria</taxon>
        <taxon>Bacillati</taxon>
        <taxon>Actinomycetota</taxon>
        <taxon>Actinomycetes</taxon>
        <taxon>Micrococcales</taxon>
        <taxon>Microbacteriaceae</taxon>
        <taxon>Agrococcus</taxon>
    </lineage>
</organism>
<dbReference type="PROSITE" id="PS51935">
    <property type="entry name" value="NLPC_P60"/>
    <property type="match status" value="1"/>
</dbReference>
<dbReference type="InterPro" id="IPR038765">
    <property type="entry name" value="Papain-like_cys_pep_sf"/>
</dbReference>
<dbReference type="GO" id="GO:0006508">
    <property type="term" value="P:proteolysis"/>
    <property type="evidence" value="ECO:0007669"/>
    <property type="project" value="UniProtKB-KW"/>
</dbReference>
<dbReference type="PANTHER" id="PTHR47053:SF1">
    <property type="entry name" value="MUREIN DD-ENDOPEPTIDASE MEPH-RELATED"/>
    <property type="match status" value="1"/>
</dbReference>
<dbReference type="Pfam" id="PF00877">
    <property type="entry name" value="NLPC_P60"/>
    <property type="match status" value="1"/>
</dbReference>
<protein>
    <submittedName>
        <fullName evidence="7">C40 family peptidase</fullName>
    </submittedName>
</protein>
<name>A0A9D2C9D7_9MICO</name>
<dbReference type="PANTHER" id="PTHR47053">
    <property type="entry name" value="MUREIN DD-ENDOPEPTIDASE MEPH-RELATED"/>
    <property type="match status" value="1"/>
</dbReference>
<evidence type="ECO:0000259" key="6">
    <source>
        <dbReference type="PROSITE" id="PS51935"/>
    </source>
</evidence>
<dbReference type="InterPro" id="IPR051202">
    <property type="entry name" value="Peptidase_C40"/>
</dbReference>
<dbReference type="AlphaFoldDB" id="A0A9D2C9D7"/>
<feature type="compositionally biased region" description="Basic and acidic residues" evidence="5">
    <location>
        <begin position="104"/>
        <end position="115"/>
    </location>
</feature>
<feature type="region of interest" description="Disordered" evidence="5">
    <location>
        <begin position="104"/>
        <end position="146"/>
    </location>
</feature>
<reference evidence="7" key="1">
    <citation type="journal article" date="2021" name="PeerJ">
        <title>Extensive microbial diversity within the chicken gut microbiome revealed by metagenomics and culture.</title>
        <authorList>
            <person name="Gilroy R."/>
            <person name="Ravi A."/>
            <person name="Getino M."/>
            <person name="Pursley I."/>
            <person name="Horton D.L."/>
            <person name="Alikhan N.F."/>
            <person name="Baker D."/>
            <person name="Gharbi K."/>
            <person name="Hall N."/>
            <person name="Watson M."/>
            <person name="Adriaenssens E.M."/>
            <person name="Foster-Nyarko E."/>
            <person name="Jarju S."/>
            <person name="Secka A."/>
            <person name="Antonio M."/>
            <person name="Oren A."/>
            <person name="Chaudhuri R.R."/>
            <person name="La Ragione R."/>
            <person name="Hildebrand F."/>
            <person name="Pallen M.J."/>
        </authorList>
    </citation>
    <scope>NUCLEOTIDE SEQUENCE</scope>
    <source>
        <strain evidence="7">ChiGjej1B1-98</strain>
    </source>
</reference>